<dbReference type="SUPFAM" id="SSF52768">
    <property type="entry name" value="Arginase/deacetylase"/>
    <property type="match status" value="2"/>
</dbReference>
<organism evidence="9 10">
    <name type="scientific">Thlaspi arvense</name>
    <name type="common">Field penny-cress</name>
    <dbReference type="NCBI Taxonomy" id="13288"/>
    <lineage>
        <taxon>Eukaryota</taxon>
        <taxon>Viridiplantae</taxon>
        <taxon>Streptophyta</taxon>
        <taxon>Embryophyta</taxon>
        <taxon>Tracheophyta</taxon>
        <taxon>Spermatophyta</taxon>
        <taxon>Magnoliopsida</taxon>
        <taxon>eudicotyledons</taxon>
        <taxon>Gunneridae</taxon>
        <taxon>Pentapetalae</taxon>
        <taxon>rosids</taxon>
        <taxon>malvids</taxon>
        <taxon>Brassicales</taxon>
        <taxon>Brassicaceae</taxon>
        <taxon>Thlaspideae</taxon>
        <taxon>Thlaspi</taxon>
    </lineage>
</organism>
<evidence type="ECO:0000256" key="7">
    <source>
        <dbReference type="ARBA" id="ARBA00022853"/>
    </source>
</evidence>
<dbReference type="PRINTS" id="PR01270">
    <property type="entry name" value="HDASUPER"/>
</dbReference>
<evidence type="ECO:0000256" key="3">
    <source>
        <dbReference type="ARBA" id="ARBA00022491"/>
    </source>
</evidence>
<evidence type="ECO:0000256" key="6">
    <source>
        <dbReference type="ARBA" id="ARBA00022833"/>
    </source>
</evidence>
<dbReference type="InterPro" id="IPR037138">
    <property type="entry name" value="His_deacetylse_dom_sf"/>
</dbReference>
<dbReference type="GO" id="GO:0040029">
    <property type="term" value="P:epigenetic regulation of gene expression"/>
    <property type="evidence" value="ECO:0007669"/>
    <property type="project" value="TreeGrafter"/>
</dbReference>
<gene>
    <name evidence="9" type="ORF">TAV2_LOCUS576</name>
</gene>
<evidence type="ECO:0000256" key="1">
    <source>
        <dbReference type="ARBA" id="ARBA00001947"/>
    </source>
</evidence>
<evidence type="ECO:0000256" key="2">
    <source>
        <dbReference type="ARBA" id="ARBA00005947"/>
    </source>
</evidence>
<accession>A0AAU9RCU0</accession>
<keyword evidence="5" id="KW-0378">Hydrolase</keyword>
<keyword evidence="4" id="KW-0479">Metal-binding</keyword>
<name>A0AAU9RCU0_THLAR</name>
<comment type="cofactor">
    <cofactor evidence="1">
        <name>Zn(2+)</name>
        <dbReference type="ChEBI" id="CHEBI:29105"/>
    </cofactor>
</comment>
<proteinExistence type="inferred from homology"/>
<comment type="similarity">
    <text evidence="2">Belongs to the histone deacetylase family.</text>
</comment>
<dbReference type="InterPro" id="IPR023801">
    <property type="entry name" value="His_deacetylse_dom"/>
</dbReference>
<evidence type="ECO:0000259" key="8">
    <source>
        <dbReference type="Pfam" id="PF00850"/>
    </source>
</evidence>
<dbReference type="GO" id="GO:0016787">
    <property type="term" value="F:hydrolase activity"/>
    <property type="evidence" value="ECO:0007669"/>
    <property type="project" value="UniProtKB-KW"/>
</dbReference>
<dbReference type="InterPro" id="IPR000286">
    <property type="entry name" value="HDACs"/>
</dbReference>
<evidence type="ECO:0000256" key="4">
    <source>
        <dbReference type="ARBA" id="ARBA00022723"/>
    </source>
</evidence>
<keyword evidence="7" id="KW-0156">Chromatin regulator</keyword>
<keyword evidence="10" id="KW-1185">Reference proteome</keyword>
<dbReference type="AlphaFoldDB" id="A0AAU9RCU0"/>
<dbReference type="PANTHER" id="PTHR10625:SF17">
    <property type="entry name" value="HISTONE DEACETYLASE 8"/>
    <property type="match status" value="1"/>
</dbReference>
<evidence type="ECO:0000313" key="9">
    <source>
        <dbReference type="EMBL" id="CAH2038571.1"/>
    </source>
</evidence>
<feature type="domain" description="Histone deacetylase" evidence="8">
    <location>
        <begin position="52"/>
        <end position="292"/>
    </location>
</feature>
<keyword evidence="3" id="KW-0678">Repressor</keyword>
<keyword evidence="6" id="KW-0862">Zinc</keyword>
<dbReference type="CDD" id="cd09996">
    <property type="entry name" value="HDAC_classII_1"/>
    <property type="match status" value="1"/>
</dbReference>
<dbReference type="EMBL" id="OU466857">
    <property type="protein sequence ID" value="CAH2038571.1"/>
    <property type="molecule type" value="Genomic_DNA"/>
</dbReference>
<dbReference type="PANTHER" id="PTHR10625">
    <property type="entry name" value="HISTONE DEACETYLASE HDAC1-RELATED"/>
    <property type="match status" value="1"/>
</dbReference>
<evidence type="ECO:0000313" key="10">
    <source>
        <dbReference type="Proteomes" id="UP000836841"/>
    </source>
</evidence>
<dbReference type="Gene3D" id="3.40.800.20">
    <property type="entry name" value="Histone deacetylase domain"/>
    <property type="match status" value="2"/>
</dbReference>
<protein>
    <recommendedName>
        <fullName evidence="8">Histone deacetylase domain-containing protein</fullName>
    </recommendedName>
</protein>
<dbReference type="Proteomes" id="UP000836841">
    <property type="component" value="Chromosome 1"/>
</dbReference>
<dbReference type="GO" id="GO:0046872">
    <property type="term" value="F:metal ion binding"/>
    <property type="evidence" value="ECO:0007669"/>
    <property type="project" value="UniProtKB-KW"/>
</dbReference>
<reference evidence="9 10" key="1">
    <citation type="submission" date="2022-03" db="EMBL/GenBank/DDBJ databases">
        <authorList>
            <person name="Nunn A."/>
            <person name="Chopra R."/>
            <person name="Nunn A."/>
            <person name="Contreras Garrido A."/>
        </authorList>
    </citation>
    <scope>NUCLEOTIDE SEQUENCE [LARGE SCALE GENOMIC DNA]</scope>
</reference>
<sequence>MATAPPCLPPPSPVDTSRVDVFWHEGMLRHDAVEGVFDIGLDPGFLDVLEKHPENADRVRNMVSILRRGPISPHVRWFPGRPAIVSELLMFHTSEYIDKLVEADKSGERREIAAGTFMSSGSWEAALLAAGTTLSAMQHVLDCHGKIAYALVRPPGHHSQPTQADGYCFLNNAALAVKLALNSGSCSRVAVIDIDVHYGNGTAQGFYSSDKVLTVSLHMNHGSWGSSHPQKGSVDELGEGVGFGYNLNVPLPNGTGDRGYECAMTELVVPAVTRFGPDMVVLVVGQDSSAVSSFFTPQKHVYIYYLTYSLSTDSAVSVFHQTQFGMLLMVHVTPLLLQFDPNGRQCLTMNGYRKIGQIMRGVAEEHSHGRLLMVQEGGYHVTYSAYCLHAMLEGVLQIPELLLSDPIAYYPEDEAIAVEAVESIKRYHSEFVPFLT</sequence>
<dbReference type="InterPro" id="IPR023696">
    <property type="entry name" value="Ureohydrolase_dom_sf"/>
</dbReference>
<dbReference type="Pfam" id="PF00850">
    <property type="entry name" value="Hist_deacetyl"/>
    <property type="match status" value="2"/>
</dbReference>
<feature type="domain" description="Histone deacetylase" evidence="8">
    <location>
        <begin position="338"/>
        <end position="393"/>
    </location>
</feature>
<dbReference type="GO" id="GO:0004407">
    <property type="term" value="F:histone deacetylase activity"/>
    <property type="evidence" value="ECO:0007669"/>
    <property type="project" value="TreeGrafter"/>
</dbReference>
<evidence type="ECO:0000256" key="5">
    <source>
        <dbReference type="ARBA" id="ARBA00022801"/>
    </source>
</evidence>